<dbReference type="Proteomes" id="UP000596742">
    <property type="component" value="Unassembled WGS sequence"/>
</dbReference>
<keyword evidence="2" id="KW-1185">Reference proteome</keyword>
<reference evidence="1" key="1">
    <citation type="submission" date="2018-11" db="EMBL/GenBank/DDBJ databases">
        <authorList>
            <person name="Alioto T."/>
            <person name="Alioto T."/>
        </authorList>
    </citation>
    <scope>NUCLEOTIDE SEQUENCE</scope>
</reference>
<proteinExistence type="predicted"/>
<dbReference type="EMBL" id="UYJE01001911">
    <property type="protein sequence ID" value="VDI06337.1"/>
    <property type="molecule type" value="Genomic_DNA"/>
</dbReference>
<gene>
    <name evidence="1" type="ORF">MGAL_10B053838</name>
</gene>
<dbReference type="OrthoDB" id="10492170at2759"/>
<evidence type="ECO:0000313" key="2">
    <source>
        <dbReference type="Proteomes" id="UP000596742"/>
    </source>
</evidence>
<sequence length="110" mass="12528">MASQSHHCVMSASACETHEVGMDYLIQIVKDEPNRYRVGASSQDSPKERLWNYPQSYNNSKVKYARTNDLRGAENRLLDLLPTDHPHNVQKESNIPPGKQGCVYAIDRKK</sequence>
<name>A0A8B6CKD4_MYTGA</name>
<accession>A0A8B6CKD4</accession>
<comment type="caution">
    <text evidence="1">The sequence shown here is derived from an EMBL/GenBank/DDBJ whole genome shotgun (WGS) entry which is preliminary data.</text>
</comment>
<evidence type="ECO:0000313" key="1">
    <source>
        <dbReference type="EMBL" id="VDI06337.1"/>
    </source>
</evidence>
<protein>
    <submittedName>
        <fullName evidence="1">Uncharacterized protein</fullName>
    </submittedName>
</protein>
<dbReference type="AlphaFoldDB" id="A0A8B6CKD4"/>
<organism evidence="1 2">
    <name type="scientific">Mytilus galloprovincialis</name>
    <name type="common">Mediterranean mussel</name>
    <dbReference type="NCBI Taxonomy" id="29158"/>
    <lineage>
        <taxon>Eukaryota</taxon>
        <taxon>Metazoa</taxon>
        <taxon>Spiralia</taxon>
        <taxon>Lophotrochozoa</taxon>
        <taxon>Mollusca</taxon>
        <taxon>Bivalvia</taxon>
        <taxon>Autobranchia</taxon>
        <taxon>Pteriomorphia</taxon>
        <taxon>Mytilida</taxon>
        <taxon>Mytiloidea</taxon>
        <taxon>Mytilidae</taxon>
        <taxon>Mytilinae</taxon>
        <taxon>Mytilus</taxon>
    </lineage>
</organism>